<name>A0AAW0KCY4_QUESU</name>
<dbReference type="EMBL" id="PKMF04000340">
    <property type="protein sequence ID" value="KAK7836964.1"/>
    <property type="molecule type" value="Genomic_DNA"/>
</dbReference>
<sequence length="17" mass="1951">MLKYSLIQSQGVGEERL</sequence>
<protein>
    <submittedName>
        <fullName evidence="1">Uncharacterized protein</fullName>
    </submittedName>
</protein>
<gene>
    <name evidence="2" type="ORF">CFP56_006952</name>
    <name evidence="1" type="ORF">CFP56_021845</name>
</gene>
<reference evidence="1 3" key="2">
    <citation type="journal article" date="2018" name="Sci. Data">
        <title>The draft genome sequence of cork oak.</title>
        <authorList>
            <person name="Ramos A.M."/>
            <person name="Usie A."/>
            <person name="Barbosa P."/>
            <person name="Barros P.M."/>
            <person name="Capote T."/>
            <person name="Chaves I."/>
            <person name="Simoes F."/>
            <person name="Abreu I."/>
            <person name="Carrasquinho I."/>
            <person name="Faro C."/>
            <person name="Guimaraes J.B."/>
            <person name="Mendonca D."/>
            <person name="Nobrega F."/>
            <person name="Rodrigues L."/>
            <person name="Saibo N.J.M."/>
            <person name="Varela M.C."/>
            <person name="Egas C."/>
            <person name="Matos J."/>
            <person name="Miguel C.M."/>
            <person name="Oliveira M.M."/>
            <person name="Ricardo C.P."/>
            <person name="Goncalves S."/>
        </authorList>
    </citation>
    <scope>NUCLEOTIDE SEQUENCE [LARGE SCALE GENOMIC DNA]</scope>
    <source>
        <strain evidence="3">cv. HL8</strain>
        <strain evidence="1">HL8</strain>
    </source>
</reference>
<accession>A0AAW0KCY4</accession>
<evidence type="ECO:0000313" key="2">
    <source>
        <dbReference type="EMBL" id="KAK7847221.1"/>
    </source>
</evidence>
<dbReference type="Proteomes" id="UP000237347">
    <property type="component" value="Unassembled WGS sequence"/>
</dbReference>
<organism evidence="1 3">
    <name type="scientific">Quercus suber</name>
    <name type="common">Cork oak</name>
    <dbReference type="NCBI Taxonomy" id="58331"/>
    <lineage>
        <taxon>Eukaryota</taxon>
        <taxon>Viridiplantae</taxon>
        <taxon>Streptophyta</taxon>
        <taxon>Embryophyta</taxon>
        <taxon>Tracheophyta</taxon>
        <taxon>Spermatophyta</taxon>
        <taxon>Magnoliopsida</taxon>
        <taxon>eudicotyledons</taxon>
        <taxon>Gunneridae</taxon>
        <taxon>Pentapetalae</taxon>
        <taxon>rosids</taxon>
        <taxon>fabids</taxon>
        <taxon>Fagales</taxon>
        <taxon>Fagaceae</taxon>
        <taxon>Quercus</taxon>
    </lineage>
</organism>
<reference evidence="1" key="3">
    <citation type="submission" date="2023-07" db="EMBL/GenBank/DDBJ databases">
        <title>An improved reference 1 genome and first organelle genomes of Quercus suber.</title>
        <authorList>
            <consortium name="Genosuber Consortium"/>
            <person name="Usie A."/>
            <person name="Serra O."/>
            <person name="Barros P."/>
        </authorList>
    </citation>
    <scope>NUCLEOTIDE SEQUENCE</scope>
    <source>
        <strain evidence="1">HL8</strain>
        <tissue evidence="1">Leaves</tissue>
    </source>
</reference>
<dbReference type="EMBL" id="PKMF04000144">
    <property type="protein sequence ID" value="KAK7847221.1"/>
    <property type="molecule type" value="Genomic_DNA"/>
</dbReference>
<proteinExistence type="predicted"/>
<dbReference type="AlphaFoldDB" id="A0AAW0KCY4"/>
<reference evidence="1" key="1">
    <citation type="submission" date="2017-12" db="EMBL/GenBank/DDBJ databases">
        <authorList>
            <person name="Barbosa P."/>
            <person name="Usie A."/>
            <person name="Ramos A.M."/>
        </authorList>
    </citation>
    <scope>NUCLEOTIDE SEQUENCE</scope>
    <source>
        <strain evidence="1">HL8</strain>
        <tissue evidence="1">Leaves</tissue>
    </source>
</reference>
<evidence type="ECO:0000313" key="1">
    <source>
        <dbReference type="EMBL" id="KAK7836964.1"/>
    </source>
</evidence>
<keyword evidence="3" id="KW-1185">Reference proteome</keyword>
<evidence type="ECO:0000313" key="3">
    <source>
        <dbReference type="Proteomes" id="UP000237347"/>
    </source>
</evidence>
<comment type="caution">
    <text evidence="1">The sequence shown here is derived from an EMBL/GenBank/DDBJ whole genome shotgun (WGS) entry which is preliminary data.</text>
</comment>